<evidence type="ECO:0000259" key="1">
    <source>
        <dbReference type="Pfam" id="PF13546"/>
    </source>
</evidence>
<dbReference type="InterPro" id="IPR038721">
    <property type="entry name" value="IS701-like_DDE_dom"/>
</dbReference>
<dbReference type="OrthoDB" id="4954307at2"/>
<dbReference type="NCBIfam" id="NF033540">
    <property type="entry name" value="transpos_IS701"/>
    <property type="match status" value="1"/>
</dbReference>
<protein>
    <submittedName>
        <fullName evidence="2">IS701 family transposase</fullName>
    </submittedName>
</protein>
<name>A0A4V4HMP0_9ACTN</name>
<dbReference type="AlphaFoldDB" id="A0A4V4HMP0"/>
<dbReference type="InterPro" id="IPR012337">
    <property type="entry name" value="RNaseH-like_sf"/>
</dbReference>
<evidence type="ECO:0000313" key="2">
    <source>
        <dbReference type="EMBL" id="THV22886.1"/>
    </source>
</evidence>
<feature type="domain" description="Transposase IS701-like DDE" evidence="1">
    <location>
        <begin position="6"/>
        <end position="163"/>
    </location>
</feature>
<comment type="caution">
    <text evidence="2">The sequence shown here is derived from an EMBL/GenBank/DDBJ whole genome shotgun (WGS) entry which is preliminary data.</text>
</comment>
<dbReference type="RefSeq" id="WP_136532211.1">
    <property type="nucleotide sequence ID" value="NZ_STGX01000023.1"/>
</dbReference>
<feature type="non-terminal residue" evidence="2">
    <location>
        <position position="1"/>
    </location>
</feature>
<dbReference type="InterPro" id="IPR039365">
    <property type="entry name" value="IS701-like"/>
</dbReference>
<dbReference type="SUPFAM" id="SSF53098">
    <property type="entry name" value="Ribonuclease H-like"/>
    <property type="match status" value="1"/>
</dbReference>
<dbReference type="PANTHER" id="PTHR33627">
    <property type="entry name" value="TRANSPOSASE"/>
    <property type="match status" value="1"/>
</dbReference>
<gene>
    <name evidence="2" type="ORF">E9998_23690</name>
</gene>
<accession>A0A4V4HMP0</accession>
<dbReference type="Pfam" id="PF13546">
    <property type="entry name" value="DDE_5"/>
    <property type="match status" value="1"/>
</dbReference>
<dbReference type="PANTHER" id="PTHR33627:SF1">
    <property type="entry name" value="TRANSPOSASE"/>
    <property type="match status" value="1"/>
</dbReference>
<sequence>QTVKITQVRAEVRDYVSEHLGAESGLRVLAVDETGDVKKGTATVGVQRQYSGTAGRIENCQLAVYLAPATPAGHAAIDVRLYLPKVWADDPGRRESTGVPEEVAFATKPELAAGMIEAALDAGVDADFATGDEAYGINPVLRARLQQRRLSYVLAIARTTPVMLGTGKATAETALDQVPGAAWQHRSAGDGAKGLRLYGWAWADLEPEGGGHAGLLARRNRTTGKIAYYLTWTPAPVPLQMLVTVAGMRWRIEETFQGAKELTALAEHQVRTWTSWHRWVTLAMLAYAFLAITRATETTETEPDMIPLTCNEIRHLMVSATMPRISWEHRLRWSTWRRRHQAVAKRLHFARQLILAA</sequence>
<proteinExistence type="predicted"/>
<dbReference type="Proteomes" id="UP000305792">
    <property type="component" value="Unassembled WGS sequence"/>
</dbReference>
<evidence type="ECO:0000313" key="3">
    <source>
        <dbReference type="Proteomes" id="UP000305792"/>
    </source>
</evidence>
<organism evidence="2 3">
    <name type="scientific">Glycomyces paridis</name>
    <dbReference type="NCBI Taxonomy" id="2126555"/>
    <lineage>
        <taxon>Bacteria</taxon>
        <taxon>Bacillati</taxon>
        <taxon>Actinomycetota</taxon>
        <taxon>Actinomycetes</taxon>
        <taxon>Glycomycetales</taxon>
        <taxon>Glycomycetaceae</taxon>
        <taxon>Glycomyces</taxon>
    </lineage>
</organism>
<reference evidence="2 3" key="1">
    <citation type="journal article" date="2018" name="Int. J. Syst. Evol. Microbiol.">
        <title>Glycomyces paridis sp. nov., isolated from the medicinal plant Paris polyphylla.</title>
        <authorList>
            <person name="Fang X.M."/>
            <person name="Bai J.L."/>
            <person name="Su J."/>
            <person name="Zhao L.L."/>
            <person name="Liu H.Y."/>
            <person name="Ma B.P."/>
            <person name="Zhang Y.Q."/>
            <person name="Yu L.Y."/>
        </authorList>
    </citation>
    <scope>NUCLEOTIDE SEQUENCE [LARGE SCALE GENOMIC DNA]</scope>
    <source>
        <strain evidence="2 3">CPCC 204357</strain>
    </source>
</reference>
<dbReference type="EMBL" id="STGX01000023">
    <property type="protein sequence ID" value="THV22886.1"/>
    <property type="molecule type" value="Genomic_DNA"/>
</dbReference>
<keyword evidence="3" id="KW-1185">Reference proteome</keyword>